<evidence type="ECO:0000313" key="1">
    <source>
        <dbReference type="EMBL" id="KAI2385162.1"/>
    </source>
</evidence>
<name>A0ACB8UUW3_9EURO</name>
<comment type="caution">
    <text evidence="1">The sequence shown here is derived from an EMBL/GenBank/DDBJ whole genome shotgun (WGS) entry which is preliminary data.</text>
</comment>
<dbReference type="EMBL" id="JALBCA010000062">
    <property type="protein sequence ID" value="KAI2385162.1"/>
    <property type="molecule type" value="Genomic_DNA"/>
</dbReference>
<accession>A0ACB8UUW3</accession>
<protein>
    <submittedName>
        <fullName evidence="1">Uncharacterized protein</fullName>
    </submittedName>
</protein>
<organism evidence="1">
    <name type="scientific">Ophidiomyces ophidiicola</name>
    <dbReference type="NCBI Taxonomy" id="1387563"/>
    <lineage>
        <taxon>Eukaryota</taxon>
        <taxon>Fungi</taxon>
        <taxon>Dikarya</taxon>
        <taxon>Ascomycota</taxon>
        <taxon>Pezizomycotina</taxon>
        <taxon>Eurotiomycetes</taxon>
        <taxon>Eurotiomycetidae</taxon>
        <taxon>Onygenales</taxon>
        <taxon>Onygenaceae</taxon>
        <taxon>Ophidiomyces</taxon>
    </lineage>
</organism>
<reference evidence="1" key="1">
    <citation type="journal article" date="2022" name="bioRxiv">
        <title>Population genetic analysis of Ophidiomyces ophidiicola, the causative agent of snake fungal disease, indicates recent introductions to the USA.</title>
        <authorList>
            <person name="Ladner J.T."/>
            <person name="Palmer J.M."/>
            <person name="Ettinger C.L."/>
            <person name="Stajich J.E."/>
            <person name="Farrell T.M."/>
            <person name="Glorioso B.M."/>
            <person name="Lawson B."/>
            <person name="Price S.J."/>
            <person name="Stengle A.G."/>
            <person name="Grear D.A."/>
            <person name="Lorch J.M."/>
        </authorList>
    </citation>
    <scope>NUCLEOTIDE SEQUENCE</scope>
    <source>
        <strain evidence="1">NWHC 24266-5</strain>
    </source>
</reference>
<proteinExistence type="predicted"/>
<gene>
    <name evidence="1" type="ORF">LOY88_004247</name>
</gene>
<sequence>MDQRIDDAMVDVITKMNGITEHLRVHNFVDSANKIARNVHEVISIFTDAVVKLSEDQMVICDGRKIASNTKPPEPRNTEQVPKQNGQNTVLYSDVARQTPGPTVVQGPIRAAHMVGTRQTPAVTYRAPNTLGLTATIPSQINPVVPVGHPPVRESSEEKGAILTLSGAFGPHSLNFLTSKIRDGPLYSIEINYVQGFAEITFQKAAHALAFLEQERIKRARTGSGMFGAGFKIICASEVAWDDAFRKMEDKPRERRRLTLARAGLLGGNLSVKKILNDMGQIVGADAVEFIWAFNAGNGRSLPSAWHSMTRPI</sequence>